<evidence type="ECO:0000313" key="3">
    <source>
        <dbReference type="Proteomes" id="UP000604046"/>
    </source>
</evidence>
<dbReference type="Proteomes" id="UP000604046">
    <property type="component" value="Unassembled WGS sequence"/>
</dbReference>
<feature type="domain" description="C2H2-type" evidence="1">
    <location>
        <begin position="597"/>
        <end position="618"/>
    </location>
</feature>
<dbReference type="AlphaFoldDB" id="A0A812NIY2"/>
<gene>
    <name evidence="2" type="ORF">SNAT2548_LOCUS16922</name>
</gene>
<protein>
    <recommendedName>
        <fullName evidence="1">C2H2-type domain-containing protein</fullName>
    </recommendedName>
</protein>
<evidence type="ECO:0000313" key="2">
    <source>
        <dbReference type="EMBL" id="CAE7322970.1"/>
    </source>
</evidence>
<dbReference type="PROSITE" id="PS00028">
    <property type="entry name" value="ZINC_FINGER_C2H2_1"/>
    <property type="match status" value="1"/>
</dbReference>
<dbReference type="OrthoDB" id="430871at2759"/>
<organism evidence="2 3">
    <name type="scientific">Symbiodinium natans</name>
    <dbReference type="NCBI Taxonomy" id="878477"/>
    <lineage>
        <taxon>Eukaryota</taxon>
        <taxon>Sar</taxon>
        <taxon>Alveolata</taxon>
        <taxon>Dinophyceae</taxon>
        <taxon>Suessiales</taxon>
        <taxon>Symbiodiniaceae</taxon>
        <taxon>Symbiodinium</taxon>
    </lineage>
</organism>
<dbReference type="InterPro" id="IPR013087">
    <property type="entry name" value="Znf_C2H2_type"/>
</dbReference>
<evidence type="ECO:0000259" key="1">
    <source>
        <dbReference type="PROSITE" id="PS00028"/>
    </source>
</evidence>
<dbReference type="EMBL" id="CAJNDS010002095">
    <property type="protein sequence ID" value="CAE7322970.1"/>
    <property type="molecule type" value="Genomic_DNA"/>
</dbReference>
<keyword evidence="3" id="KW-1185">Reference proteome</keyword>
<name>A0A812NIY2_9DINO</name>
<comment type="caution">
    <text evidence="2">The sequence shown here is derived from an EMBL/GenBank/DDBJ whole genome shotgun (WGS) entry which is preliminary data.</text>
</comment>
<reference evidence="2" key="1">
    <citation type="submission" date="2021-02" db="EMBL/GenBank/DDBJ databases">
        <authorList>
            <person name="Dougan E. K."/>
            <person name="Rhodes N."/>
            <person name="Thang M."/>
            <person name="Chan C."/>
        </authorList>
    </citation>
    <scope>NUCLEOTIDE SEQUENCE</scope>
</reference>
<sequence length="658" mass="71338">MARHKAPGISKIGADVFRAAPHQAALAYFPLAIKTLARGAPPAQWSGGKAVPIPKPGKPAETFAGWRSILLLEADAKALQKVMRGMLVGALEASRAPGQHGGLPGHTLTLPAAAVRAHFLHLRHHNKSGGAIFVDSASAYYAVVRDFLCIPDAERGTKAELLKRAAALYQAAEDQERYVQAMQAGNILEALQAPEELCRFVTCQLRQTWFVTREGGSNVYCTESGTAPGSPIADALFGLIYAKVLARIHESLACKGLNAQICTPSGPASAGEPTWADDTAVLFVSSSASSVCTDLAAATAIVHSGLTSVGLVPNFGPGKTEAVLYWSGKDSRQSRRAVTCADIPGVEFHADGNTMRIRVVPGYVHLGSMLRGDLHEAPAIHHREMLLQAAFQPFKKKLLYNKYLSVPEKVRLLSERVVPRYLYGSGLWRLGTKYELEAAEKPLAQVIRASLRPILGMTCAGIDLHQACAALGLNTPSELLQGERWRAWNELARDADVFTWTALVQDGVWLALAKDAGARILADTGIPIPEMADLAACHQFAVRFQARNKNAIRAYLRRQVQNRAPAGDELKRAMALDLLPVPVPRPPVITLDAAHQCELCPATFDTWRQLATHKAKKHGSWSLARKAAFGTRGRNRGGRLYAPVDRHFCHFHTETKPA</sequence>
<dbReference type="PANTHER" id="PTHR19446">
    <property type="entry name" value="REVERSE TRANSCRIPTASES"/>
    <property type="match status" value="1"/>
</dbReference>
<accession>A0A812NIY2</accession>
<proteinExistence type="predicted"/>